<reference evidence="1 2" key="1">
    <citation type="journal article" date="2011" name="Stand. Genomic Sci.">
        <title>Non-contiguous finished genome sequence and contextual data of the filamentous soil bacterium Ktedonobacter racemifer type strain (SOSP1-21).</title>
        <authorList>
            <person name="Chang Y.J."/>
            <person name="Land M."/>
            <person name="Hauser L."/>
            <person name="Chertkov O."/>
            <person name="Del Rio T.G."/>
            <person name="Nolan M."/>
            <person name="Copeland A."/>
            <person name="Tice H."/>
            <person name="Cheng J.F."/>
            <person name="Lucas S."/>
            <person name="Han C."/>
            <person name="Goodwin L."/>
            <person name="Pitluck S."/>
            <person name="Ivanova N."/>
            <person name="Ovchinikova G."/>
            <person name="Pati A."/>
            <person name="Chen A."/>
            <person name="Palaniappan K."/>
            <person name="Mavromatis K."/>
            <person name="Liolios K."/>
            <person name="Brettin T."/>
            <person name="Fiebig A."/>
            <person name="Rohde M."/>
            <person name="Abt B."/>
            <person name="Goker M."/>
            <person name="Detter J.C."/>
            <person name="Woyke T."/>
            <person name="Bristow J."/>
            <person name="Eisen J.A."/>
            <person name="Markowitz V."/>
            <person name="Hugenholtz P."/>
            <person name="Kyrpides N.C."/>
            <person name="Klenk H.P."/>
            <person name="Lapidus A."/>
        </authorList>
    </citation>
    <scope>NUCLEOTIDE SEQUENCE [LARGE SCALE GENOMIC DNA]</scope>
    <source>
        <strain evidence="2">DSM 44963</strain>
    </source>
</reference>
<accession>D6TXB5</accession>
<keyword evidence="2" id="KW-1185">Reference proteome</keyword>
<evidence type="ECO:0000313" key="2">
    <source>
        <dbReference type="Proteomes" id="UP000004508"/>
    </source>
</evidence>
<dbReference type="STRING" id="485913.Krac_5963"/>
<evidence type="ECO:0008006" key="3">
    <source>
        <dbReference type="Google" id="ProtNLM"/>
    </source>
</evidence>
<gene>
    <name evidence="1" type="ORF">Krac_5963</name>
</gene>
<dbReference type="AlphaFoldDB" id="D6TXB5"/>
<dbReference type="eggNOG" id="COG3547">
    <property type="taxonomic scope" value="Bacteria"/>
</dbReference>
<dbReference type="Proteomes" id="UP000004508">
    <property type="component" value="Unassembled WGS sequence"/>
</dbReference>
<dbReference type="InParanoid" id="D6TXB5"/>
<proteinExistence type="predicted"/>
<evidence type="ECO:0000313" key="1">
    <source>
        <dbReference type="EMBL" id="EFH84848.1"/>
    </source>
</evidence>
<name>D6TXB5_KTERA</name>
<dbReference type="RefSeq" id="WP_007916649.1">
    <property type="nucleotide sequence ID" value="NZ_ADVG01000003.1"/>
</dbReference>
<protein>
    <recommendedName>
        <fullName evidence="3">Transposase</fullName>
    </recommendedName>
</protein>
<organism evidence="1 2">
    <name type="scientific">Ktedonobacter racemifer DSM 44963</name>
    <dbReference type="NCBI Taxonomy" id="485913"/>
    <lineage>
        <taxon>Bacteria</taxon>
        <taxon>Bacillati</taxon>
        <taxon>Chloroflexota</taxon>
        <taxon>Ktedonobacteria</taxon>
        <taxon>Ktedonobacterales</taxon>
        <taxon>Ktedonobacteraceae</taxon>
        <taxon>Ktedonobacter</taxon>
    </lineage>
</organism>
<dbReference type="EMBL" id="ADVG01000003">
    <property type="protein sequence ID" value="EFH84848.1"/>
    <property type="molecule type" value="Genomic_DNA"/>
</dbReference>
<sequence length="102" mass="11311">MQIIYERCAAIDVHQKTAVTTVLITQANGHQQKQTRTFATTTSDLLLLDDWLHELGVTVVAMESTGVFTPPPMLPIGVDTASRGCRRHRTHTKNDADLLLID</sequence>
<comment type="caution">
    <text evidence="1">The sequence shown here is derived from an EMBL/GenBank/DDBJ whole genome shotgun (WGS) entry which is preliminary data.</text>
</comment>